<evidence type="ECO:0000256" key="1">
    <source>
        <dbReference type="ARBA" id="ARBA00022737"/>
    </source>
</evidence>
<feature type="domain" description="CBS" evidence="3">
    <location>
        <begin position="8"/>
        <end position="64"/>
    </location>
</feature>
<name>A0A418V8S8_9DEIO</name>
<accession>A0A418V8S8</accession>
<dbReference type="PROSITE" id="PS51371">
    <property type="entry name" value="CBS"/>
    <property type="match status" value="2"/>
</dbReference>
<evidence type="ECO:0000256" key="2">
    <source>
        <dbReference type="PROSITE-ProRule" id="PRU00703"/>
    </source>
</evidence>
<dbReference type="Proteomes" id="UP000286287">
    <property type="component" value="Unassembled WGS sequence"/>
</dbReference>
<dbReference type="InterPro" id="IPR051462">
    <property type="entry name" value="CBS_domain-containing"/>
</dbReference>
<evidence type="ECO:0000259" key="3">
    <source>
        <dbReference type="PROSITE" id="PS51371"/>
    </source>
</evidence>
<dbReference type="RefSeq" id="WP_119764673.1">
    <property type="nucleotide sequence ID" value="NZ_QYUJ01000014.1"/>
</dbReference>
<dbReference type="SUPFAM" id="SSF54631">
    <property type="entry name" value="CBS-domain pair"/>
    <property type="match status" value="1"/>
</dbReference>
<dbReference type="InterPro" id="IPR000644">
    <property type="entry name" value="CBS_dom"/>
</dbReference>
<dbReference type="Gene3D" id="3.10.580.10">
    <property type="entry name" value="CBS-domain"/>
    <property type="match status" value="1"/>
</dbReference>
<keyword evidence="2" id="KW-0129">CBS domain</keyword>
<dbReference type="InterPro" id="IPR046342">
    <property type="entry name" value="CBS_dom_sf"/>
</dbReference>
<dbReference type="OrthoDB" id="9802114at2"/>
<protein>
    <submittedName>
        <fullName evidence="4">CBS domain-containing protein</fullName>
    </submittedName>
</protein>
<proteinExistence type="predicted"/>
<reference evidence="4 5" key="1">
    <citation type="submission" date="2018-09" db="EMBL/GenBank/DDBJ databases">
        <authorList>
            <person name="Zhu H."/>
        </authorList>
    </citation>
    <scope>NUCLEOTIDE SEQUENCE [LARGE SCALE GENOMIC DNA]</scope>
    <source>
        <strain evidence="4 5">K2S05-167</strain>
    </source>
</reference>
<feature type="domain" description="CBS" evidence="3">
    <location>
        <begin position="72"/>
        <end position="129"/>
    </location>
</feature>
<dbReference type="PANTHER" id="PTHR48108">
    <property type="entry name" value="CBS DOMAIN-CONTAINING PROTEIN CBSX2, CHLOROPLASTIC"/>
    <property type="match status" value="1"/>
</dbReference>
<keyword evidence="1" id="KW-0677">Repeat</keyword>
<dbReference type="SMART" id="SM00116">
    <property type="entry name" value="CBS"/>
    <property type="match status" value="2"/>
</dbReference>
<dbReference type="EMBL" id="QYUJ01000014">
    <property type="protein sequence ID" value="RJF72490.1"/>
    <property type="molecule type" value="Genomic_DNA"/>
</dbReference>
<dbReference type="PANTHER" id="PTHR48108:SF34">
    <property type="entry name" value="CBS DOMAIN-CONTAINING PROTEIN YHCV"/>
    <property type="match status" value="1"/>
</dbReference>
<dbReference type="Pfam" id="PF00571">
    <property type="entry name" value="CBS"/>
    <property type="match status" value="2"/>
</dbReference>
<organism evidence="4 5">
    <name type="scientific">Deinococcus cavernae</name>
    <dbReference type="NCBI Taxonomy" id="2320857"/>
    <lineage>
        <taxon>Bacteria</taxon>
        <taxon>Thermotogati</taxon>
        <taxon>Deinococcota</taxon>
        <taxon>Deinococci</taxon>
        <taxon>Deinococcales</taxon>
        <taxon>Deinococcaceae</taxon>
        <taxon>Deinococcus</taxon>
    </lineage>
</organism>
<keyword evidence="5" id="KW-1185">Reference proteome</keyword>
<evidence type="ECO:0000313" key="4">
    <source>
        <dbReference type="EMBL" id="RJF72490.1"/>
    </source>
</evidence>
<dbReference type="AlphaFoldDB" id="A0A418V8S8"/>
<sequence>MTTLKEIMTKDLTTVDGKTTLREVAQKMKAEDIGNVLIMDDDTLVGIVTDRDIVVRAVADGKDTNAPVSDFATRDVFTMPCKTTVEEAARAMAEKQLRRLPVTDTETGNIGGIVSLADLSTRTSGNADQKALEGISQPG</sequence>
<evidence type="ECO:0000313" key="5">
    <source>
        <dbReference type="Proteomes" id="UP000286287"/>
    </source>
</evidence>
<dbReference type="CDD" id="cd04622">
    <property type="entry name" value="CBS_pair_HRP1_like"/>
    <property type="match status" value="1"/>
</dbReference>
<comment type="caution">
    <text evidence="4">The sequence shown here is derived from an EMBL/GenBank/DDBJ whole genome shotgun (WGS) entry which is preliminary data.</text>
</comment>
<gene>
    <name evidence="4" type="ORF">D3875_13960</name>
</gene>